<name>A0ABW3YL88_9ACTN</name>
<keyword evidence="2" id="KW-0812">Transmembrane</keyword>
<evidence type="ECO:0000256" key="1">
    <source>
        <dbReference type="SAM" id="MobiDB-lite"/>
    </source>
</evidence>
<feature type="compositionally biased region" description="Pro residues" evidence="1">
    <location>
        <begin position="1"/>
        <end position="23"/>
    </location>
</feature>
<sequence>MQVTPPIPPPGPANPPSGLPGPATPTSNVERRGLSWGRLVLVAAMIGLVSLLGAGAGTFLLARNAELAEFTARCGTIRCIPISPSVLVDALKQKGFTCEEQYGDWRCQLRIAGTEFEAYFGAHENLINDLSASVRSDEEEKIPAATKSFLLWIGSLPFGGDPVTVEEVRGWLTQRFESGDKAMATIGSYNCELTAEQKRILRLRIWVRQG</sequence>
<feature type="transmembrane region" description="Helical" evidence="2">
    <location>
        <begin position="39"/>
        <end position="62"/>
    </location>
</feature>
<evidence type="ECO:0000313" key="4">
    <source>
        <dbReference type="Proteomes" id="UP001597260"/>
    </source>
</evidence>
<dbReference type="RefSeq" id="WP_377577133.1">
    <property type="nucleotide sequence ID" value="NZ_JBHTMP010000070.1"/>
</dbReference>
<keyword evidence="2" id="KW-0472">Membrane</keyword>
<proteinExistence type="predicted"/>
<reference evidence="4" key="1">
    <citation type="journal article" date="2019" name="Int. J. Syst. Evol. Microbiol.">
        <title>The Global Catalogue of Microorganisms (GCM) 10K type strain sequencing project: providing services to taxonomists for standard genome sequencing and annotation.</title>
        <authorList>
            <consortium name="The Broad Institute Genomics Platform"/>
            <consortium name="The Broad Institute Genome Sequencing Center for Infectious Disease"/>
            <person name="Wu L."/>
            <person name="Ma J."/>
        </authorList>
    </citation>
    <scope>NUCLEOTIDE SEQUENCE [LARGE SCALE GENOMIC DNA]</scope>
    <source>
        <strain evidence="4">JCM 31037</strain>
    </source>
</reference>
<feature type="region of interest" description="Disordered" evidence="1">
    <location>
        <begin position="1"/>
        <end position="28"/>
    </location>
</feature>
<dbReference type="EMBL" id="JBHTMP010000070">
    <property type="protein sequence ID" value="MFD1325201.1"/>
    <property type="molecule type" value="Genomic_DNA"/>
</dbReference>
<keyword evidence="2" id="KW-1133">Transmembrane helix</keyword>
<accession>A0ABW3YL88</accession>
<protein>
    <submittedName>
        <fullName evidence="3">Uncharacterized protein</fullName>
    </submittedName>
</protein>
<dbReference type="Proteomes" id="UP001597260">
    <property type="component" value="Unassembled WGS sequence"/>
</dbReference>
<evidence type="ECO:0000256" key="2">
    <source>
        <dbReference type="SAM" id="Phobius"/>
    </source>
</evidence>
<evidence type="ECO:0000313" key="3">
    <source>
        <dbReference type="EMBL" id="MFD1325201.1"/>
    </source>
</evidence>
<keyword evidence="4" id="KW-1185">Reference proteome</keyword>
<comment type="caution">
    <text evidence="3">The sequence shown here is derived from an EMBL/GenBank/DDBJ whole genome shotgun (WGS) entry which is preliminary data.</text>
</comment>
<gene>
    <name evidence="3" type="ORF">ACFQ4H_29350</name>
</gene>
<organism evidence="3 4">
    <name type="scientific">Micromonospora sonneratiae</name>
    <dbReference type="NCBI Taxonomy" id="1184706"/>
    <lineage>
        <taxon>Bacteria</taxon>
        <taxon>Bacillati</taxon>
        <taxon>Actinomycetota</taxon>
        <taxon>Actinomycetes</taxon>
        <taxon>Micromonosporales</taxon>
        <taxon>Micromonosporaceae</taxon>
        <taxon>Micromonospora</taxon>
    </lineage>
</organism>